<reference evidence="9 10" key="1">
    <citation type="submission" date="2021-11" db="EMBL/GenBank/DDBJ databases">
        <authorList>
            <person name="Lee D.-H."/>
            <person name="Kim S.-B."/>
        </authorList>
    </citation>
    <scope>NUCLEOTIDE SEQUENCE [LARGE SCALE GENOMIC DNA]</scope>
    <source>
        <strain evidence="9 10">KCTC 52223</strain>
    </source>
</reference>
<dbReference type="InterPro" id="IPR036291">
    <property type="entry name" value="NAD(P)-bd_dom_sf"/>
</dbReference>
<protein>
    <recommendedName>
        <fullName evidence="4 6">dTDP-4-dehydrorhamnose reductase</fullName>
        <ecNumber evidence="3 6">1.1.1.133</ecNumber>
    </recommendedName>
</protein>
<dbReference type="EMBL" id="JAJISD010000013">
    <property type="protein sequence ID" value="MCC8432276.1"/>
    <property type="molecule type" value="Genomic_DNA"/>
</dbReference>
<evidence type="ECO:0000313" key="10">
    <source>
        <dbReference type="Proteomes" id="UP001198862"/>
    </source>
</evidence>
<keyword evidence="10" id="KW-1185">Reference proteome</keyword>
<dbReference type="InterPro" id="IPR029903">
    <property type="entry name" value="RmlD-like-bd"/>
</dbReference>
<proteinExistence type="inferred from homology"/>
<feature type="region of interest" description="Disordered" evidence="7">
    <location>
        <begin position="248"/>
        <end position="268"/>
    </location>
</feature>
<comment type="cofactor">
    <cofactor evidence="6">
        <name>Mg(2+)</name>
        <dbReference type="ChEBI" id="CHEBI:18420"/>
    </cofactor>
    <text evidence="6">Binds 1 Mg(2+) ion per monomer.</text>
</comment>
<comment type="pathway">
    <text evidence="1 6">Carbohydrate biosynthesis; dTDP-L-rhamnose biosynthesis.</text>
</comment>
<dbReference type="Pfam" id="PF04321">
    <property type="entry name" value="RmlD_sub_bind"/>
    <property type="match status" value="1"/>
</dbReference>
<dbReference type="EC" id="1.1.1.133" evidence="3 6"/>
<evidence type="ECO:0000313" key="9">
    <source>
        <dbReference type="EMBL" id="MCC8432276.1"/>
    </source>
</evidence>
<dbReference type="NCBIfam" id="TIGR01214">
    <property type="entry name" value="rmlD"/>
    <property type="match status" value="1"/>
</dbReference>
<dbReference type="CDD" id="cd05254">
    <property type="entry name" value="dTDP_HR_like_SDR_e"/>
    <property type="match status" value="1"/>
</dbReference>
<dbReference type="RefSeq" id="WP_230553695.1">
    <property type="nucleotide sequence ID" value="NZ_JAJISD010000013.1"/>
</dbReference>
<dbReference type="Gene3D" id="3.40.50.720">
    <property type="entry name" value="NAD(P)-binding Rossmann-like Domain"/>
    <property type="match status" value="1"/>
</dbReference>
<comment type="caution">
    <text evidence="9">The sequence shown here is derived from an EMBL/GenBank/DDBJ whole genome shotgun (WGS) entry which is preliminary data.</text>
</comment>
<dbReference type="Gene3D" id="3.90.25.10">
    <property type="entry name" value="UDP-galactose 4-epimerase, domain 1"/>
    <property type="match status" value="1"/>
</dbReference>
<dbReference type="PANTHER" id="PTHR10491">
    <property type="entry name" value="DTDP-4-DEHYDRORHAMNOSE REDUCTASE"/>
    <property type="match status" value="1"/>
</dbReference>
<evidence type="ECO:0000256" key="4">
    <source>
        <dbReference type="ARBA" id="ARBA00017099"/>
    </source>
</evidence>
<dbReference type="Proteomes" id="UP001198862">
    <property type="component" value="Unassembled WGS sequence"/>
</dbReference>
<organism evidence="9 10">
    <name type="scientific">Reyranella aquatilis</name>
    <dbReference type="NCBI Taxonomy" id="2035356"/>
    <lineage>
        <taxon>Bacteria</taxon>
        <taxon>Pseudomonadati</taxon>
        <taxon>Pseudomonadota</taxon>
        <taxon>Alphaproteobacteria</taxon>
        <taxon>Hyphomicrobiales</taxon>
        <taxon>Reyranellaceae</taxon>
        <taxon>Reyranella</taxon>
    </lineage>
</organism>
<feature type="domain" description="RmlD-like substrate binding" evidence="8">
    <location>
        <begin position="15"/>
        <end position="301"/>
    </location>
</feature>
<dbReference type="InterPro" id="IPR005913">
    <property type="entry name" value="dTDP_dehydrorham_reduct"/>
</dbReference>
<name>A0ABS8L1T6_9HYPH</name>
<dbReference type="PANTHER" id="PTHR10491:SF4">
    <property type="entry name" value="METHIONINE ADENOSYLTRANSFERASE 2 SUBUNIT BETA"/>
    <property type="match status" value="1"/>
</dbReference>
<sequence length="322" mass="34496">MKPGFPSTSGETRGILLLGGSGQVGTALCRLKWPAGFTVHAPSHNSLSITDEDAIDRVFREGKWACVINCAAYTEVEAAESGEPAVSRVNTTGPGLLAAAAARGGTPFIHLSTDYVFDGTATEPYRSFDPVHPLNAYGASKAAGENLVRQANPRHVILRTSWVVSPFRKNFVKTVLNLAQRLDHLEVVDDQTSRLTSATDLAATLQIIALRLIEDPQCPVGTYHFANEGPATWHAVAVATMQGAARRNARSVPVEPISTRSRPSSALRPPYSVLCTASLSRDFGIAPRPWQSALEEVLDSLLPKAPNDTSPHSNDPRLGSLT</sequence>
<feature type="region of interest" description="Disordered" evidence="7">
    <location>
        <begin position="301"/>
        <end position="322"/>
    </location>
</feature>
<comment type="catalytic activity">
    <reaction evidence="5 6">
        <text>dTDP-beta-L-rhamnose + NADP(+) = dTDP-4-dehydro-beta-L-rhamnose + NADPH + H(+)</text>
        <dbReference type="Rhea" id="RHEA:21796"/>
        <dbReference type="ChEBI" id="CHEBI:15378"/>
        <dbReference type="ChEBI" id="CHEBI:57510"/>
        <dbReference type="ChEBI" id="CHEBI:57783"/>
        <dbReference type="ChEBI" id="CHEBI:58349"/>
        <dbReference type="ChEBI" id="CHEBI:62830"/>
        <dbReference type="EC" id="1.1.1.133"/>
    </reaction>
</comment>
<keyword evidence="6 9" id="KW-0560">Oxidoreductase</keyword>
<gene>
    <name evidence="9" type="primary">rfbD</name>
    <name evidence="9" type="ORF">LJ725_25155</name>
</gene>
<keyword evidence="6" id="KW-0521">NADP</keyword>
<accession>A0ABS8L1T6</accession>
<evidence type="ECO:0000259" key="8">
    <source>
        <dbReference type="Pfam" id="PF04321"/>
    </source>
</evidence>
<evidence type="ECO:0000256" key="6">
    <source>
        <dbReference type="RuleBase" id="RU364082"/>
    </source>
</evidence>
<evidence type="ECO:0000256" key="5">
    <source>
        <dbReference type="ARBA" id="ARBA00048200"/>
    </source>
</evidence>
<evidence type="ECO:0000256" key="3">
    <source>
        <dbReference type="ARBA" id="ARBA00012929"/>
    </source>
</evidence>
<evidence type="ECO:0000256" key="2">
    <source>
        <dbReference type="ARBA" id="ARBA00010944"/>
    </source>
</evidence>
<evidence type="ECO:0000256" key="7">
    <source>
        <dbReference type="SAM" id="MobiDB-lite"/>
    </source>
</evidence>
<evidence type="ECO:0000256" key="1">
    <source>
        <dbReference type="ARBA" id="ARBA00004781"/>
    </source>
</evidence>
<comment type="similarity">
    <text evidence="2 6">Belongs to the dTDP-4-dehydrorhamnose reductase family.</text>
</comment>
<dbReference type="GO" id="GO:0008831">
    <property type="term" value="F:dTDP-4-dehydrorhamnose reductase activity"/>
    <property type="evidence" value="ECO:0007669"/>
    <property type="project" value="UniProtKB-EC"/>
</dbReference>
<dbReference type="SUPFAM" id="SSF51735">
    <property type="entry name" value="NAD(P)-binding Rossmann-fold domains"/>
    <property type="match status" value="1"/>
</dbReference>
<comment type="function">
    <text evidence="6">Catalyzes the reduction of dTDP-6-deoxy-L-lyxo-4-hexulose to yield dTDP-L-rhamnose.</text>
</comment>